<dbReference type="GO" id="GO:0005975">
    <property type="term" value="P:carbohydrate metabolic process"/>
    <property type="evidence" value="ECO:0007669"/>
    <property type="project" value="UniProtKB-ARBA"/>
</dbReference>
<evidence type="ECO:0000313" key="4">
    <source>
        <dbReference type="EMBL" id="ADB49390.1"/>
    </source>
</evidence>
<keyword evidence="1" id="KW-0472">Membrane</keyword>
<dbReference type="InterPro" id="IPR013783">
    <property type="entry name" value="Ig-like_fold"/>
</dbReference>
<dbReference type="GO" id="GO:0016020">
    <property type="term" value="C:membrane"/>
    <property type="evidence" value="ECO:0007669"/>
    <property type="project" value="UniProtKB-UniRule"/>
</dbReference>
<feature type="region of interest" description="Disordered" evidence="2">
    <location>
        <begin position="684"/>
        <end position="703"/>
    </location>
</feature>
<dbReference type="Gene3D" id="3.30.1330.60">
    <property type="entry name" value="OmpA-like domain"/>
    <property type="match status" value="1"/>
</dbReference>
<reference evidence="4 5" key="1">
    <citation type="journal article" date="2010" name="Stand. Genomic Sci.">
        <title>Complete genome sequence of Conexibacter woesei type strain (ID131577).</title>
        <authorList>
            <person name="Pukall R."/>
            <person name="Lapidus A."/>
            <person name="Glavina Del Rio T."/>
            <person name="Copeland A."/>
            <person name="Tice H."/>
            <person name="Cheng J.-F."/>
            <person name="Lucas S."/>
            <person name="Chen F."/>
            <person name="Nolan M."/>
            <person name="Bruce D."/>
            <person name="Goodwin L."/>
            <person name="Pitluck S."/>
            <person name="Mavromatis K."/>
            <person name="Ivanova N."/>
            <person name="Ovchinnikova G."/>
            <person name="Pati A."/>
            <person name="Chen A."/>
            <person name="Palaniappan K."/>
            <person name="Land M."/>
            <person name="Hauser L."/>
            <person name="Chang Y.-J."/>
            <person name="Jeffries C.D."/>
            <person name="Chain P."/>
            <person name="Meincke L."/>
            <person name="Sims D."/>
            <person name="Brettin T."/>
            <person name="Detter J.C."/>
            <person name="Rohde M."/>
            <person name="Goeker M."/>
            <person name="Bristow J."/>
            <person name="Eisen J.A."/>
            <person name="Markowitz V."/>
            <person name="Kyrpides N.C."/>
            <person name="Klenk H.-P."/>
            <person name="Hugenholtz P."/>
        </authorList>
    </citation>
    <scope>NUCLEOTIDE SEQUENCE [LARGE SCALE GENOMIC DNA]</scope>
    <source>
        <strain evidence="5">DSM 14684 / CIP 108061 / JCM 11494 / NBRC 100937 / ID131577</strain>
    </source>
</reference>
<dbReference type="PROSITE" id="PS51123">
    <property type="entry name" value="OMPA_2"/>
    <property type="match status" value="1"/>
</dbReference>
<dbReference type="SUPFAM" id="SSF103088">
    <property type="entry name" value="OmpA-like"/>
    <property type="match status" value="1"/>
</dbReference>
<proteinExistence type="predicted"/>
<dbReference type="EMBL" id="CP001854">
    <property type="protein sequence ID" value="ADB49390.1"/>
    <property type="molecule type" value="Genomic_DNA"/>
</dbReference>
<sequence length="716" mass="73967">MTYLEVYGCPSGVGSQKNLDFNVESPTGESAPVQVDAVATRCLPNSATYAGEFDVPLDTITFPTDGAPDGRYVLRWRNGNRIAGIVNLANSDNGYVQFEAQVRKVTGQATAAPFLGSDVVTGIGRGSLYSQNLNASDADGGTLTYATRLKPEDPDAADADVVTLDQTGQVTIPAATTSTFAAGAHYIYKARVTDSQGDYAERDVLMRVAPDGALAPTIDGLSTEPYEVEPGQTRTIEFSASDGNAADTVAISASGLPAWATLETTPGNPARATLRLAPPAGLAPGTYGINFDAVDDEATTPLTGTFRIGVAVRASAPAAPTYVSAPAAHAATATFAFTGVPSATFECQLDGGAWTACTSPYTPTGLADGTHTLRVRQSTLGSMPSSPATHTWTLDTKAPAAPAVQSGPGATSGTTATFAFAGEAGATFSCRIDGGAWAPCASPVRFTGLSAGSHTFEVRQSDLAGNVSQVQVVRFTLGADQPRAPAPRAPVKPAVRVALGESIATGLGGTGTTVGCKVTGAVVDQCVVTVYAKVTVDGKTKLVAIGSGRLTGRGASRTVVGVKLNARGRQLVDRIGGVRAVFKIKATTKGGTVLRATRVARLLPARTIVIPSDGQFRVGDDTLLAQGRRYARAIAPQLKGVKRVTCTGHTDSDGGVVANRALGLARAKAVCAELRRLGVKAPLRTRSAGESRPRATNDTAQGRRLNRRVELTLSYR</sequence>
<protein>
    <submittedName>
        <fullName evidence="4">OmpA/MotB domain protein</fullName>
    </submittedName>
</protein>
<dbReference type="STRING" id="469383.Cwoe_0957"/>
<dbReference type="Proteomes" id="UP000008229">
    <property type="component" value="Chromosome"/>
</dbReference>
<dbReference type="KEGG" id="cwo:Cwoe_0957"/>
<evidence type="ECO:0000256" key="2">
    <source>
        <dbReference type="SAM" id="MobiDB-lite"/>
    </source>
</evidence>
<dbReference type="InterPro" id="IPR036737">
    <property type="entry name" value="OmpA-like_sf"/>
</dbReference>
<dbReference type="eggNOG" id="COG2885">
    <property type="taxonomic scope" value="Bacteria"/>
</dbReference>
<evidence type="ECO:0000259" key="3">
    <source>
        <dbReference type="PROSITE" id="PS51123"/>
    </source>
</evidence>
<keyword evidence="5" id="KW-1185">Reference proteome</keyword>
<name>D3FBM1_CONWI</name>
<dbReference type="InterPro" id="IPR050330">
    <property type="entry name" value="Bact_OuterMem_StrucFunc"/>
</dbReference>
<feature type="domain" description="OmpA-like" evidence="3">
    <location>
        <begin position="603"/>
        <end position="716"/>
    </location>
</feature>
<evidence type="ECO:0000313" key="5">
    <source>
        <dbReference type="Proteomes" id="UP000008229"/>
    </source>
</evidence>
<dbReference type="CDD" id="cd07185">
    <property type="entry name" value="OmpA_C-like"/>
    <property type="match status" value="1"/>
</dbReference>
<reference evidence="5" key="2">
    <citation type="submission" date="2010-01" db="EMBL/GenBank/DDBJ databases">
        <title>The complete genome of Conexibacter woesei DSM 14684.</title>
        <authorList>
            <consortium name="US DOE Joint Genome Institute (JGI-PGF)"/>
            <person name="Lucas S."/>
            <person name="Copeland A."/>
            <person name="Lapidus A."/>
            <person name="Glavina del Rio T."/>
            <person name="Dalin E."/>
            <person name="Tice H."/>
            <person name="Bruce D."/>
            <person name="Goodwin L."/>
            <person name="Pitluck S."/>
            <person name="Kyrpides N."/>
            <person name="Mavromatis K."/>
            <person name="Ivanova N."/>
            <person name="Mikhailova N."/>
            <person name="Chertkov O."/>
            <person name="Brettin T."/>
            <person name="Detter J.C."/>
            <person name="Han C."/>
            <person name="Larimer F."/>
            <person name="Land M."/>
            <person name="Hauser L."/>
            <person name="Markowitz V."/>
            <person name="Cheng J.-F."/>
            <person name="Hugenholtz P."/>
            <person name="Woyke T."/>
            <person name="Wu D."/>
            <person name="Pukall R."/>
            <person name="Steenblock K."/>
            <person name="Schneider S."/>
            <person name="Klenk H.-P."/>
            <person name="Eisen J.A."/>
        </authorList>
    </citation>
    <scope>NUCLEOTIDE SEQUENCE [LARGE SCALE GENOMIC DNA]</scope>
    <source>
        <strain evidence="5">DSM 14684 / CIP 108061 / JCM 11494 / NBRC 100937 / ID131577</strain>
    </source>
</reference>
<dbReference type="InterPro" id="IPR006665">
    <property type="entry name" value="OmpA-like"/>
</dbReference>
<dbReference type="AlphaFoldDB" id="D3FBM1"/>
<dbReference type="Gene3D" id="2.60.40.10">
    <property type="entry name" value="Immunoglobulins"/>
    <property type="match status" value="1"/>
</dbReference>
<organism evidence="4 5">
    <name type="scientific">Conexibacter woesei (strain DSM 14684 / CCUG 47730 / CIP 108061 / JCM 11494 / NBRC 100937 / ID131577)</name>
    <dbReference type="NCBI Taxonomy" id="469383"/>
    <lineage>
        <taxon>Bacteria</taxon>
        <taxon>Bacillati</taxon>
        <taxon>Actinomycetota</taxon>
        <taxon>Thermoleophilia</taxon>
        <taxon>Solirubrobacterales</taxon>
        <taxon>Conexibacteraceae</taxon>
        <taxon>Conexibacter</taxon>
    </lineage>
</organism>
<dbReference type="PANTHER" id="PTHR30329:SF21">
    <property type="entry name" value="LIPOPROTEIN YIAD-RELATED"/>
    <property type="match status" value="1"/>
</dbReference>
<dbReference type="PANTHER" id="PTHR30329">
    <property type="entry name" value="STATOR ELEMENT OF FLAGELLAR MOTOR COMPLEX"/>
    <property type="match status" value="1"/>
</dbReference>
<dbReference type="Pfam" id="PF00691">
    <property type="entry name" value="OmpA"/>
    <property type="match status" value="1"/>
</dbReference>
<evidence type="ECO:0000256" key="1">
    <source>
        <dbReference type="PROSITE-ProRule" id="PRU00473"/>
    </source>
</evidence>
<accession>D3FBM1</accession>
<dbReference type="HOGENOM" id="CLU_385758_0_0_11"/>
<gene>
    <name evidence="4" type="ordered locus">Cwoe_0957</name>
</gene>